<dbReference type="InterPro" id="IPR013324">
    <property type="entry name" value="RNA_pol_sigma_r3/r4-like"/>
</dbReference>
<feature type="domain" description="RNA polymerase sigma-70 region 2" evidence="6">
    <location>
        <begin position="12"/>
        <end position="79"/>
    </location>
</feature>
<organism evidence="7">
    <name type="scientific">uncultured Eubacteriales bacterium</name>
    <dbReference type="NCBI Taxonomy" id="172733"/>
    <lineage>
        <taxon>Bacteria</taxon>
        <taxon>Bacillati</taxon>
        <taxon>Bacillota</taxon>
        <taxon>Clostridia</taxon>
        <taxon>Eubacteriales</taxon>
        <taxon>environmental samples</taxon>
    </lineage>
</organism>
<dbReference type="PANTHER" id="PTHR43133:SF8">
    <property type="entry name" value="RNA POLYMERASE SIGMA FACTOR HI_1459-RELATED"/>
    <property type="match status" value="1"/>
</dbReference>
<dbReference type="GO" id="GO:0016987">
    <property type="term" value="F:sigma factor activity"/>
    <property type="evidence" value="ECO:0007669"/>
    <property type="project" value="UniProtKB-KW"/>
</dbReference>
<dbReference type="AlphaFoldDB" id="A0A212IZV3"/>
<dbReference type="InterPro" id="IPR014284">
    <property type="entry name" value="RNA_pol_sigma-70_dom"/>
</dbReference>
<evidence type="ECO:0000256" key="2">
    <source>
        <dbReference type="ARBA" id="ARBA00023015"/>
    </source>
</evidence>
<dbReference type="Gene3D" id="1.10.1740.10">
    <property type="match status" value="1"/>
</dbReference>
<keyword evidence="4" id="KW-0238">DNA-binding</keyword>
<keyword evidence="5" id="KW-0804">Transcription</keyword>
<dbReference type="InterPro" id="IPR007627">
    <property type="entry name" value="RNA_pol_sigma70_r2"/>
</dbReference>
<dbReference type="NCBIfam" id="TIGR02937">
    <property type="entry name" value="sigma70-ECF"/>
    <property type="match status" value="1"/>
</dbReference>
<dbReference type="Gene3D" id="1.10.10.10">
    <property type="entry name" value="Winged helix-like DNA-binding domain superfamily/Winged helix DNA-binding domain"/>
    <property type="match status" value="1"/>
</dbReference>
<sequence>MHPDQDEFFTSLYRQYFNQIKLYALGFVPDPRHAEEIAQDTFYTALGKIDELIGAEEPIRWLKKTAKNKICNAQRIRQRYLNRFLSLNDEDTPEAGFQESVEDIVIKQEENTQRAPIRQTIRQTLTPEEFTLLKRIVFEHARYLEVAQELGISLWTCQKRMQRIRNKLGEKLPEYKKRNNFEK</sequence>
<evidence type="ECO:0000256" key="4">
    <source>
        <dbReference type="ARBA" id="ARBA00023125"/>
    </source>
</evidence>
<dbReference type="EMBL" id="FLUN01000001">
    <property type="protein sequence ID" value="SBV92720.1"/>
    <property type="molecule type" value="Genomic_DNA"/>
</dbReference>
<dbReference type="InterPro" id="IPR039425">
    <property type="entry name" value="RNA_pol_sigma-70-like"/>
</dbReference>
<protein>
    <submittedName>
        <fullName evidence="7">Sigma-70 family RNA polymerase sigma factor</fullName>
    </submittedName>
</protein>
<dbReference type="GO" id="GO:0006352">
    <property type="term" value="P:DNA-templated transcription initiation"/>
    <property type="evidence" value="ECO:0007669"/>
    <property type="project" value="InterPro"/>
</dbReference>
<dbReference type="InterPro" id="IPR036388">
    <property type="entry name" value="WH-like_DNA-bd_sf"/>
</dbReference>
<evidence type="ECO:0000256" key="1">
    <source>
        <dbReference type="ARBA" id="ARBA00010641"/>
    </source>
</evidence>
<proteinExistence type="inferred from homology"/>
<evidence type="ECO:0000256" key="5">
    <source>
        <dbReference type="ARBA" id="ARBA00023163"/>
    </source>
</evidence>
<evidence type="ECO:0000259" key="6">
    <source>
        <dbReference type="Pfam" id="PF04542"/>
    </source>
</evidence>
<dbReference type="InterPro" id="IPR013325">
    <property type="entry name" value="RNA_pol_sigma_r2"/>
</dbReference>
<dbReference type="Pfam" id="PF04542">
    <property type="entry name" value="Sigma70_r2"/>
    <property type="match status" value="1"/>
</dbReference>
<reference evidence="7" key="1">
    <citation type="submission" date="2016-04" db="EMBL/GenBank/DDBJ databases">
        <authorList>
            <person name="Evans L.H."/>
            <person name="Alamgir A."/>
            <person name="Owens N."/>
            <person name="Weber N.D."/>
            <person name="Virtaneva K."/>
            <person name="Barbian K."/>
            <person name="Babar A."/>
            <person name="Rosenke K."/>
        </authorList>
    </citation>
    <scope>NUCLEOTIDE SEQUENCE</scope>
    <source>
        <strain evidence="7">86</strain>
    </source>
</reference>
<dbReference type="SUPFAM" id="SSF88946">
    <property type="entry name" value="Sigma2 domain of RNA polymerase sigma factors"/>
    <property type="match status" value="1"/>
</dbReference>
<evidence type="ECO:0000256" key="3">
    <source>
        <dbReference type="ARBA" id="ARBA00023082"/>
    </source>
</evidence>
<keyword evidence="3" id="KW-0731">Sigma factor</keyword>
<accession>A0A212IZV3</accession>
<name>A0A212IZV3_9FIRM</name>
<dbReference type="GO" id="GO:0003677">
    <property type="term" value="F:DNA binding"/>
    <property type="evidence" value="ECO:0007669"/>
    <property type="project" value="UniProtKB-KW"/>
</dbReference>
<keyword evidence="2" id="KW-0805">Transcription regulation</keyword>
<comment type="similarity">
    <text evidence="1">Belongs to the sigma-70 factor family. ECF subfamily.</text>
</comment>
<gene>
    <name evidence="7" type="ORF">KL86CLO1_10285</name>
</gene>
<evidence type="ECO:0000313" key="7">
    <source>
        <dbReference type="EMBL" id="SBV92720.1"/>
    </source>
</evidence>
<dbReference type="PANTHER" id="PTHR43133">
    <property type="entry name" value="RNA POLYMERASE ECF-TYPE SIGMA FACTO"/>
    <property type="match status" value="1"/>
</dbReference>
<dbReference type="SUPFAM" id="SSF88659">
    <property type="entry name" value="Sigma3 and sigma4 domains of RNA polymerase sigma factors"/>
    <property type="match status" value="1"/>
</dbReference>